<dbReference type="VEuPathDB" id="VectorBase:ADIR011278"/>
<feature type="domain" description="DUF753" evidence="1">
    <location>
        <begin position="1060"/>
        <end position="1127"/>
    </location>
</feature>
<feature type="domain" description="DUF753" evidence="1">
    <location>
        <begin position="823"/>
        <end position="893"/>
    </location>
</feature>
<organism evidence="2 3">
    <name type="scientific">Anopheles dirus</name>
    <dbReference type="NCBI Taxonomy" id="7168"/>
    <lineage>
        <taxon>Eukaryota</taxon>
        <taxon>Metazoa</taxon>
        <taxon>Ecdysozoa</taxon>
        <taxon>Arthropoda</taxon>
        <taxon>Hexapoda</taxon>
        <taxon>Insecta</taxon>
        <taxon>Pterygota</taxon>
        <taxon>Neoptera</taxon>
        <taxon>Endopterygota</taxon>
        <taxon>Diptera</taxon>
        <taxon>Nematocera</taxon>
        <taxon>Culicoidea</taxon>
        <taxon>Culicidae</taxon>
        <taxon>Anophelinae</taxon>
        <taxon>Anopheles</taxon>
    </lineage>
</organism>
<name>A0A182NUD6_9DIPT</name>
<evidence type="ECO:0000313" key="2">
    <source>
        <dbReference type="EnsemblMetazoa" id="ADIR011278-PA"/>
    </source>
</evidence>
<dbReference type="Proteomes" id="UP000075884">
    <property type="component" value="Unassembled WGS sequence"/>
</dbReference>
<dbReference type="InterPro" id="IPR008472">
    <property type="entry name" value="DUF753"/>
</dbReference>
<protein>
    <recommendedName>
        <fullName evidence="1">DUF753 domain-containing protein</fullName>
    </recommendedName>
</protein>
<evidence type="ECO:0000313" key="3">
    <source>
        <dbReference type="Proteomes" id="UP000075884"/>
    </source>
</evidence>
<feature type="domain" description="DUF753" evidence="1">
    <location>
        <begin position="979"/>
        <end position="1050"/>
    </location>
</feature>
<proteinExistence type="predicted"/>
<dbReference type="Pfam" id="PF05444">
    <property type="entry name" value="DUF753"/>
    <property type="match status" value="4"/>
</dbReference>
<keyword evidence="3" id="KW-1185">Reference proteome</keyword>
<feature type="domain" description="DUF753" evidence="1">
    <location>
        <begin position="1298"/>
        <end position="1369"/>
    </location>
</feature>
<reference evidence="2" key="2">
    <citation type="submission" date="2020-05" db="UniProtKB">
        <authorList>
            <consortium name="EnsemblMetazoa"/>
        </authorList>
    </citation>
    <scope>IDENTIFICATION</scope>
    <source>
        <strain evidence="2">WRAIR2</strain>
    </source>
</reference>
<evidence type="ECO:0000259" key="1">
    <source>
        <dbReference type="Pfam" id="PF05444"/>
    </source>
</evidence>
<dbReference type="PANTHER" id="PTHR21721:SF26">
    <property type="entry name" value="DUF753 DOMAIN-CONTAINING PROTEIN-RELATED"/>
    <property type="match status" value="1"/>
</dbReference>
<dbReference type="EnsemblMetazoa" id="ADIR011278-RA">
    <property type="protein sequence ID" value="ADIR011278-PA"/>
    <property type="gene ID" value="ADIR011278"/>
</dbReference>
<accession>A0A182NUD6</accession>
<sequence>MHVCHVCDDCYAVDQAAGDKRECNLHETDRCYTGYAWSTKRTYRGCWREDLPSFDSFEECDGDGCNRRDFPTHLQCYQCVGCDRIPDEGVNYCRSVEATGCFMMITDDAEQGGGKTLVRGCNTDEAYDDCRVERNCVTCAEEQCNNSPRTARRLCDRCAGALECEGLVGPAASCLDTTFTNQCYLYSDGDGELTKGCLLDLDPASQVAEACYDPNDARCSICKEATCSRQHCVRCDTRIDGLACLLANKQAPLRYTLCAGACRVQIDADGNTVRGCATDFAEPCAVDSETCAETAAPGSNGGVYPLERRQCYQCEGELCLGEQQAANGQYCRLYGSNSDSCYIYNDGTVVVRGCTTDPEAKCTDNDAAYCTIQPDSLSNGAGQELAQAITCYQDCSPGGSEQIPSCPPITCPPAADRCYVSVSDSGVISRGCTSQDGGCPPLYRDCFTCKESNCNGVYAVCSKCDTTIDEDCSVAEEHGAICEQAIGCFHYQDENQAVYGCAEQAPAECATDAEHCRTCEGVFCNEKVLNSCFSCTDCPDVLNPIQRTKVCAADGDRCATGIVGKSVVRDCLLEMPDEYLPVQDCTEWSCNGLKITQCYQCTDCPETPDASDATPCINPSTDQCYTVLYNRQINRGCATTDEIAECDDGVNCAVCDDDKCNGLAIPTEFSCVRCQGASNCADYNVLSECIIGLPLLFEGCVTYTDGESVVKGCLSEVDLYISCAGGTNSEQCSVAMAPKGNARPVQCLECTAGIACVQGNPSELTVGTYEHGSCVALVNANGMVERGNALNYPAACQDPSASCHECFTDRCNEGLFPPGRLLCYQCDGAECAQLPLPAAYVPQPCLRHDPASAMCYTWYEGASDARRGCLLDDTAVCAAPGVSCQSCSESGCNDLGYDAFVVTEHCVQCSTNGACERNPAEEHCSGPGGCYTFTAGSFVIAKGCVSELQESMTWYNDCASGSSSDSCRHCFGDYCNRNRCFVCNSRLDGGASCVDPVVGLTDSVVCPDSDTCVAFLDGEGHTVRGCGDTYVEECAESGDTCQQCRGDHCNGRPLPGDRIKCYQCSGSADECLTPPKGSDSYCAIYREGEESCFTHFTDETTVERGCTLHREQPCARNCQTCDTTGCNDQPALVPNPLNCVQCSGDECTDSVNPTLCPEEILFGHPDHCYTYFHPDGTRDRGCFSGLAKSGSATADQCLDARDDLCKLCSPGGCNARSVQCFACDSNAHPGCAGVLSEAADDSLIKTCGTGQCVSLVEETTTRKGCSEDYEEQCAMPGAVCETFDGALSNGETYPAQRLQCVQCSGTGCDSSQLSATPSACQAYVLGDECYTYVADNGDTFRGCLSDPDANRCTEHSDHCVRCSSKSGCNTDPSESSNELICAKCTSTGCEQGERYERCTRDVLLGRTDSCYIYSFNGEVLARGCLSDAEESVRDACTSGSGSGSDCSVCQCDRCNGPPVRCVDCQGKTGCGEILGQAANLVQCRTSACVSFVKYATDEPSLIVKGCSELYEQETCVKKSDNPDYELCHSTQCNDVLFPERRLKCYQCVADACNDRSLEPTICEPYRAAGEMCYSFLDHQEKGCLGQLEDPEQCSRDEGPCRVCDGSDGCNVEPRALECTVCTSKTDSSCVDPTATSKDKKICSVGGCTTFIDRLSSFDSGCYTCYTSTPATPERLLFHRGCTGDERQTRCEPETVQVCLGAGCNNRNERLQICAKCDGECEDGRWFVEECRGTVEYERRGCYLIRDARKRILSRGCVADLNEDGWQRCSNVKDTSCITCLDNECNHAATGLLGRMSVICMLLVTFITLIL</sequence>
<reference evidence="3" key="1">
    <citation type="submission" date="2013-03" db="EMBL/GenBank/DDBJ databases">
        <title>The Genome Sequence of Anopheles dirus WRAIR2.</title>
        <authorList>
            <consortium name="The Broad Institute Genomics Platform"/>
            <person name="Neafsey D.E."/>
            <person name="Walton C."/>
            <person name="Walker B."/>
            <person name="Young S.K."/>
            <person name="Zeng Q."/>
            <person name="Gargeya S."/>
            <person name="Fitzgerald M."/>
            <person name="Haas B."/>
            <person name="Abouelleil A."/>
            <person name="Allen A.W."/>
            <person name="Alvarado L."/>
            <person name="Arachchi H.M."/>
            <person name="Berlin A.M."/>
            <person name="Chapman S.B."/>
            <person name="Gainer-Dewar J."/>
            <person name="Goldberg J."/>
            <person name="Griggs A."/>
            <person name="Gujja S."/>
            <person name="Hansen M."/>
            <person name="Howarth C."/>
            <person name="Imamovic A."/>
            <person name="Ireland A."/>
            <person name="Larimer J."/>
            <person name="McCowan C."/>
            <person name="Murphy C."/>
            <person name="Pearson M."/>
            <person name="Poon T.W."/>
            <person name="Priest M."/>
            <person name="Roberts A."/>
            <person name="Saif S."/>
            <person name="Shea T."/>
            <person name="Sisk P."/>
            <person name="Sykes S."/>
            <person name="Wortman J."/>
            <person name="Nusbaum C."/>
            <person name="Birren B."/>
        </authorList>
    </citation>
    <scope>NUCLEOTIDE SEQUENCE [LARGE SCALE GENOMIC DNA]</scope>
    <source>
        <strain evidence="3">WRAIR2</strain>
    </source>
</reference>
<dbReference type="PANTHER" id="PTHR21721">
    <property type="entry name" value="GH09876P-RELATED"/>
    <property type="match status" value="1"/>
</dbReference>